<protein>
    <submittedName>
        <fullName evidence="2">Uncharacterized protein</fullName>
    </submittedName>
</protein>
<dbReference type="Proteomes" id="UP000579812">
    <property type="component" value="Unassembled WGS sequence"/>
</dbReference>
<accession>A0A7J6BHF1</accession>
<evidence type="ECO:0000313" key="3">
    <source>
        <dbReference type="Proteomes" id="UP000579812"/>
    </source>
</evidence>
<proteinExistence type="predicted"/>
<feature type="compositionally biased region" description="Basic and acidic residues" evidence="1">
    <location>
        <begin position="227"/>
        <end position="240"/>
    </location>
</feature>
<name>A0A7J6BHF1_9TELE</name>
<sequence>MSVGIGRLNPAFGSSRSASSAYQKWPTRRLAFHAQAPSQRAGLLTHLKFENRSDDRFARQDRCGPPPEFPLASPCPGIVHHLRVPSLRSSSTCPAVRARRAGDGSGGWPTSPRTSSTLYEGLIPALTARRGRRRTEDSPPGRRTHRERGPVPPVGRREGARTLPTTRGSGKVGAWGLCKARDRRLRATFARPFLAKPSRSRRTASEEVRPAAAELTAGRRSPPKGSTRTDRADRTRRVESSGRPCGPHPFTS</sequence>
<evidence type="ECO:0000313" key="2">
    <source>
        <dbReference type="EMBL" id="KAF4094549.1"/>
    </source>
</evidence>
<feature type="region of interest" description="Disordered" evidence="1">
    <location>
        <begin position="196"/>
        <end position="252"/>
    </location>
</feature>
<dbReference type="AlphaFoldDB" id="A0A7J6BHF1"/>
<keyword evidence="3" id="KW-1185">Reference proteome</keyword>
<gene>
    <name evidence="2" type="ORF">G5714_024733</name>
</gene>
<evidence type="ECO:0000256" key="1">
    <source>
        <dbReference type="SAM" id="MobiDB-lite"/>
    </source>
</evidence>
<comment type="caution">
    <text evidence="2">The sequence shown here is derived from an EMBL/GenBank/DDBJ whole genome shotgun (WGS) entry which is preliminary data.</text>
</comment>
<organism evidence="2 3">
    <name type="scientific">Onychostoma macrolepis</name>
    <dbReference type="NCBI Taxonomy" id="369639"/>
    <lineage>
        <taxon>Eukaryota</taxon>
        <taxon>Metazoa</taxon>
        <taxon>Chordata</taxon>
        <taxon>Craniata</taxon>
        <taxon>Vertebrata</taxon>
        <taxon>Euteleostomi</taxon>
        <taxon>Actinopterygii</taxon>
        <taxon>Neopterygii</taxon>
        <taxon>Teleostei</taxon>
        <taxon>Ostariophysi</taxon>
        <taxon>Cypriniformes</taxon>
        <taxon>Cyprinidae</taxon>
        <taxon>Acrossocheilinae</taxon>
        <taxon>Onychostoma</taxon>
    </lineage>
</organism>
<dbReference type="EMBL" id="JAAMOB010000100">
    <property type="protein sequence ID" value="KAF4094549.1"/>
    <property type="molecule type" value="Genomic_DNA"/>
</dbReference>
<reference evidence="2 3" key="1">
    <citation type="submission" date="2020-04" db="EMBL/GenBank/DDBJ databases">
        <title>Chromosome-level genome assembly of a cyprinid fish Onychostoma macrolepis by integration of Nanopore Sequencing, Bionano and Hi-C technology.</title>
        <authorList>
            <person name="Wang D."/>
        </authorList>
    </citation>
    <scope>NUCLEOTIDE SEQUENCE [LARGE SCALE GENOMIC DNA]</scope>
    <source>
        <strain evidence="2">SWU-2019</strain>
        <tissue evidence="2">Muscle</tissue>
    </source>
</reference>
<feature type="region of interest" description="Disordered" evidence="1">
    <location>
        <begin position="97"/>
        <end position="174"/>
    </location>
</feature>